<dbReference type="InterPro" id="IPR036271">
    <property type="entry name" value="Tet_transcr_reg_TetR-rel_C_sf"/>
</dbReference>
<dbReference type="InterPro" id="IPR009057">
    <property type="entry name" value="Homeodomain-like_sf"/>
</dbReference>
<evidence type="ECO:0000256" key="1">
    <source>
        <dbReference type="ARBA" id="ARBA00023015"/>
    </source>
</evidence>
<evidence type="ECO:0000256" key="4">
    <source>
        <dbReference type="PROSITE-ProRule" id="PRU00335"/>
    </source>
</evidence>
<evidence type="ECO:0000313" key="7">
    <source>
        <dbReference type="Proteomes" id="UP001209083"/>
    </source>
</evidence>
<proteinExistence type="predicted"/>
<dbReference type="SUPFAM" id="SSF48498">
    <property type="entry name" value="Tetracyclin repressor-like, C-terminal domain"/>
    <property type="match status" value="1"/>
</dbReference>
<reference evidence="6 7" key="1">
    <citation type="submission" date="2023-05" db="EMBL/GenBank/DDBJ databases">
        <title>Lithophilousrod everest ZFBP1038 complete genpme.</title>
        <authorList>
            <person name="Tian M."/>
        </authorList>
    </citation>
    <scope>NUCLEOTIDE SEQUENCE [LARGE SCALE GENOMIC DNA]</scope>
    <source>
        <strain evidence="6 7">ZFBP1038</strain>
    </source>
</reference>
<gene>
    <name evidence="6" type="ORF">LWF01_18540</name>
</gene>
<feature type="DNA-binding region" description="H-T-H motif" evidence="4">
    <location>
        <begin position="31"/>
        <end position="50"/>
    </location>
</feature>
<dbReference type="Pfam" id="PF00440">
    <property type="entry name" value="TetR_N"/>
    <property type="match status" value="1"/>
</dbReference>
<keyword evidence="3" id="KW-0804">Transcription</keyword>
<dbReference type="InterPro" id="IPR001647">
    <property type="entry name" value="HTH_TetR"/>
</dbReference>
<dbReference type="PANTHER" id="PTHR47506">
    <property type="entry name" value="TRANSCRIPTIONAL REGULATORY PROTEIN"/>
    <property type="match status" value="1"/>
</dbReference>
<dbReference type="PANTHER" id="PTHR47506:SF1">
    <property type="entry name" value="HTH-TYPE TRANSCRIPTIONAL REGULATOR YJDC"/>
    <property type="match status" value="1"/>
</dbReference>
<dbReference type="RefSeq" id="WP_349638852.1">
    <property type="nucleotide sequence ID" value="NZ_CP090958.1"/>
</dbReference>
<feature type="domain" description="HTH tetR-type" evidence="5">
    <location>
        <begin position="8"/>
        <end position="68"/>
    </location>
</feature>
<dbReference type="Gene3D" id="1.10.357.10">
    <property type="entry name" value="Tetracycline Repressor, domain 2"/>
    <property type="match status" value="1"/>
</dbReference>
<keyword evidence="1" id="KW-0805">Transcription regulation</keyword>
<evidence type="ECO:0000256" key="2">
    <source>
        <dbReference type="ARBA" id="ARBA00023125"/>
    </source>
</evidence>
<evidence type="ECO:0000259" key="5">
    <source>
        <dbReference type="PROSITE" id="PS50977"/>
    </source>
</evidence>
<accession>A0ABY8QUT9</accession>
<dbReference type="SUPFAM" id="SSF46689">
    <property type="entry name" value="Homeodomain-like"/>
    <property type="match status" value="1"/>
</dbReference>
<keyword evidence="2 4" id="KW-0238">DNA-binding</keyword>
<evidence type="ECO:0000256" key="3">
    <source>
        <dbReference type="ARBA" id="ARBA00023163"/>
    </source>
</evidence>
<evidence type="ECO:0000313" key="6">
    <source>
        <dbReference type="EMBL" id="WGW12054.1"/>
    </source>
</evidence>
<dbReference type="Proteomes" id="UP001209083">
    <property type="component" value="Chromosome"/>
</dbReference>
<protein>
    <submittedName>
        <fullName evidence="6">Helix-turn-helix domain-containing protein</fullName>
    </submittedName>
</protein>
<dbReference type="EMBL" id="CP090958">
    <property type="protein sequence ID" value="WGW12054.1"/>
    <property type="molecule type" value="Genomic_DNA"/>
</dbReference>
<sequence>MARPRDQDRRRREIVDAAARTLVERGYAATRLRDIADAAGVTSASVLYYYPELAELYGRTYAVAADEYVARRRERMETETGGRAQLFACIESGVPTIDSSSGRATLLLIELEPLACRHPEIAASHFSFVEAQQELYRLALRTGIDEGSFSLTLDLERTARLILAAEDGLALNVLTGQVSREESIRSLSELAAALVGDPDMGHRQLQGWAESPR</sequence>
<dbReference type="PRINTS" id="PR00455">
    <property type="entry name" value="HTHTETR"/>
</dbReference>
<dbReference type="PROSITE" id="PS50977">
    <property type="entry name" value="HTH_TETR_2"/>
    <property type="match status" value="1"/>
</dbReference>
<organism evidence="6 7">
    <name type="scientific">Saxibacter everestensis</name>
    <dbReference type="NCBI Taxonomy" id="2909229"/>
    <lineage>
        <taxon>Bacteria</taxon>
        <taxon>Bacillati</taxon>
        <taxon>Actinomycetota</taxon>
        <taxon>Actinomycetes</taxon>
        <taxon>Micrococcales</taxon>
        <taxon>Brevibacteriaceae</taxon>
        <taxon>Saxibacter</taxon>
    </lineage>
</organism>
<name>A0ABY8QUT9_9MICO</name>
<keyword evidence="7" id="KW-1185">Reference proteome</keyword>